<dbReference type="AlphaFoldDB" id="K6CJ41"/>
<accession>K6CJ41</accession>
<keyword evidence="5" id="KW-1185">Reference proteome</keyword>
<evidence type="ECO:0000256" key="2">
    <source>
        <dbReference type="ARBA" id="ARBA00023002"/>
    </source>
</evidence>
<dbReference type="Gene3D" id="3.40.605.10">
    <property type="entry name" value="Aldehyde Dehydrogenase, Chain A, domain 1"/>
    <property type="match status" value="1"/>
</dbReference>
<dbReference type="InterPro" id="IPR015590">
    <property type="entry name" value="Aldehyde_DH_dom"/>
</dbReference>
<dbReference type="Proteomes" id="UP000006315">
    <property type="component" value="Unassembled WGS sequence"/>
</dbReference>
<dbReference type="Gene3D" id="3.40.309.10">
    <property type="entry name" value="Aldehyde Dehydrogenase, Chain A, domain 2"/>
    <property type="match status" value="1"/>
</dbReference>
<dbReference type="PANTHER" id="PTHR42991:SF1">
    <property type="entry name" value="ALDEHYDE DEHYDROGENASE"/>
    <property type="match status" value="1"/>
</dbReference>
<dbReference type="RefSeq" id="WP_003329161.1">
    <property type="nucleotide sequence ID" value="NZ_AJLR01000004.1"/>
</dbReference>
<dbReference type="InterPro" id="IPR016162">
    <property type="entry name" value="Ald_DH_N"/>
</dbReference>
<dbReference type="PATRIC" id="fig|1131731.3.peg.5"/>
<dbReference type="PANTHER" id="PTHR42991">
    <property type="entry name" value="ALDEHYDE DEHYDROGENASE"/>
    <property type="match status" value="1"/>
</dbReference>
<keyword evidence="2" id="KW-0560">Oxidoreductase</keyword>
<sequence>MVLKKKLFINGEWIEASSYTTLTSPYSEEVLAEIPSATEKEVNDAIEAAYNAREIMAKMPAHKRAAILEKLVSLFEERADEAAKIIALEAAKPITTAKQEVSRTIATYKFAAEEAKRIHGETIPLDAAPGGENRIAYTVREPLGVVGAITPFNFPMNLVAHKVGPAIATGNPIVLKPASQTPLSSYFLAELLEEAGLPAGALNVVTGSGRVVGDKLVTDDRVKVITFTGSPAVGIGIRNKAGLKRVTLELGSNAALIIDNGVDLDKVINRTVVGAFSNQGQVCISLQRIYVHENVYDAFVEKFVAATKNLKVGDPLDPQTDVSALISKGDVGRTLEWIEEAKQNGAEIATGGIAEGNVLLPTVVLHADKSLKVSCQEVFAPIVNINKVSSVAEAIELVNDSRYGLQAGIYTDNVHTALDAAEKLHVGGVMINDIPTFRVDNMPYGGVKESGVGREGIKYAVEEMTEMKLVVFNRN</sequence>
<dbReference type="Pfam" id="PF00171">
    <property type="entry name" value="Aldedh"/>
    <property type="match status" value="1"/>
</dbReference>
<name>K6CJ41_SCHAZ</name>
<dbReference type="InterPro" id="IPR051020">
    <property type="entry name" value="ALDH-related_metabolic_enz"/>
</dbReference>
<dbReference type="FunFam" id="3.40.605.10:FF:000007">
    <property type="entry name" value="NAD/NADP-dependent betaine aldehyde dehydrogenase"/>
    <property type="match status" value="1"/>
</dbReference>
<dbReference type="InterPro" id="IPR016163">
    <property type="entry name" value="Ald_DH_C"/>
</dbReference>
<organism evidence="4 5">
    <name type="scientific">Schinkia azotoformans LMG 9581</name>
    <dbReference type="NCBI Taxonomy" id="1131731"/>
    <lineage>
        <taxon>Bacteria</taxon>
        <taxon>Bacillati</taxon>
        <taxon>Bacillota</taxon>
        <taxon>Bacilli</taxon>
        <taxon>Bacillales</taxon>
        <taxon>Bacillaceae</taxon>
        <taxon>Calidifontibacillus/Schinkia group</taxon>
        <taxon>Schinkia</taxon>
    </lineage>
</organism>
<dbReference type="GO" id="GO:0008911">
    <property type="term" value="F:lactaldehyde dehydrogenase (NAD+) activity"/>
    <property type="evidence" value="ECO:0007669"/>
    <property type="project" value="TreeGrafter"/>
</dbReference>
<gene>
    <name evidence="4" type="ORF">BAZO_00035</name>
</gene>
<evidence type="ECO:0000313" key="5">
    <source>
        <dbReference type="Proteomes" id="UP000006315"/>
    </source>
</evidence>
<comment type="similarity">
    <text evidence="1">Belongs to the aldehyde dehydrogenase family.</text>
</comment>
<evidence type="ECO:0000313" key="4">
    <source>
        <dbReference type="EMBL" id="EKN71160.1"/>
    </source>
</evidence>
<comment type="caution">
    <text evidence="4">The sequence shown here is derived from an EMBL/GenBank/DDBJ whole genome shotgun (WGS) entry which is preliminary data.</text>
</comment>
<dbReference type="STRING" id="1131731.BAZO_00035"/>
<proteinExistence type="inferred from homology"/>
<dbReference type="CDD" id="cd07149">
    <property type="entry name" value="ALDH_y4uC"/>
    <property type="match status" value="1"/>
</dbReference>
<dbReference type="InterPro" id="IPR016161">
    <property type="entry name" value="Ald_DH/histidinol_DH"/>
</dbReference>
<reference evidence="4 5" key="1">
    <citation type="journal article" date="2012" name="Front. Microbiol.">
        <title>Redundancy and modularity in membrane-associated dissimilatory nitrate reduction in Bacillus.</title>
        <authorList>
            <person name="Heylen K."/>
            <person name="Keltjens J."/>
        </authorList>
    </citation>
    <scope>NUCLEOTIDE SEQUENCE [LARGE SCALE GENOMIC DNA]</scope>
    <source>
        <strain evidence="4 5">LMG 9581</strain>
    </source>
</reference>
<dbReference type="SUPFAM" id="SSF53720">
    <property type="entry name" value="ALDH-like"/>
    <property type="match status" value="1"/>
</dbReference>
<feature type="domain" description="Aldehyde dehydrogenase" evidence="3">
    <location>
        <begin position="13"/>
        <end position="470"/>
    </location>
</feature>
<protein>
    <submittedName>
        <fullName evidence="4">Aldehyde dehydrogenase</fullName>
    </submittedName>
</protein>
<evidence type="ECO:0000256" key="1">
    <source>
        <dbReference type="ARBA" id="ARBA00009986"/>
    </source>
</evidence>
<dbReference type="EMBL" id="AJLR01000004">
    <property type="protein sequence ID" value="EKN71160.1"/>
    <property type="molecule type" value="Genomic_DNA"/>
</dbReference>
<evidence type="ECO:0000259" key="3">
    <source>
        <dbReference type="Pfam" id="PF00171"/>
    </source>
</evidence>